<dbReference type="EMBL" id="KV750419">
    <property type="protein sequence ID" value="OCL04854.1"/>
    <property type="molecule type" value="Genomic_DNA"/>
</dbReference>
<sequence>MKLFSLGKLAVVCFAALSVAHPGEVEHENAAGHLAKRQFYFNACRSLAKCANHLETRGVLARAEARRKAAFNTHQKTPGQCPTQSLKGGAPGRLHNRDTDSVLNTLHHSNRTGLTANTAECEIFSSNLTCILNPERETSPY</sequence>
<feature type="compositionally biased region" description="Polar residues" evidence="1">
    <location>
        <begin position="72"/>
        <end position="86"/>
    </location>
</feature>
<feature type="chain" id="PRO_5034231719" evidence="2">
    <location>
        <begin position="21"/>
        <end position="141"/>
    </location>
</feature>
<keyword evidence="2" id="KW-0732">Signal</keyword>
<dbReference type="Proteomes" id="UP000250140">
    <property type="component" value="Unassembled WGS sequence"/>
</dbReference>
<dbReference type="AlphaFoldDB" id="A0A8E2EU20"/>
<reference evidence="3 4" key="1">
    <citation type="journal article" date="2016" name="Nat. Commun.">
        <title>Ectomycorrhizal ecology is imprinted in the genome of the dominant symbiotic fungus Cenococcum geophilum.</title>
        <authorList>
            <consortium name="DOE Joint Genome Institute"/>
            <person name="Peter M."/>
            <person name="Kohler A."/>
            <person name="Ohm R.A."/>
            <person name="Kuo A."/>
            <person name="Krutzmann J."/>
            <person name="Morin E."/>
            <person name="Arend M."/>
            <person name="Barry K.W."/>
            <person name="Binder M."/>
            <person name="Choi C."/>
            <person name="Clum A."/>
            <person name="Copeland A."/>
            <person name="Grisel N."/>
            <person name="Haridas S."/>
            <person name="Kipfer T."/>
            <person name="LaButti K."/>
            <person name="Lindquist E."/>
            <person name="Lipzen A."/>
            <person name="Maire R."/>
            <person name="Meier B."/>
            <person name="Mihaltcheva S."/>
            <person name="Molinier V."/>
            <person name="Murat C."/>
            <person name="Poggeler S."/>
            <person name="Quandt C.A."/>
            <person name="Sperisen C."/>
            <person name="Tritt A."/>
            <person name="Tisserant E."/>
            <person name="Crous P.W."/>
            <person name="Henrissat B."/>
            <person name="Nehls U."/>
            <person name="Egli S."/>
            <person name="Spatafora J.W."/>
            <person name="Grigoriev I.V."/>
            <person name="Martin F.M."/>
        </authorList>
    </citation>
    <scope>NUCLEOTIDE SEQUENCE [LARGE SCALE GENOMIC DNA]</scope>
    <source>
        <strain evidence="3 4">CBS 207.34</strain>
    </source>
</reference>
<name>A0A8E2EU20_9PEZI</name>
<organism evidence="3 4">
    <name type="scientific">Glonium stellatum</name>
    <dbReference type="NCBI Taxonomy" id="574774"/>
    <lineage>
        <taxon>Eukaryota</taxon>
        <taxon>Fungi</taxon>
        <taxon>Dikarya</taxon>
        <taxon>Ascomycota</taxon>
        <taxon>Pezizomycotina</taxon>
        <taxon>Dothideomycetes</taxon>
        <taxon>Pleosporomycetidae</taxon>
        <taxon>Gloniales</taxon>
        <taxon>Gloniaceae</taxon>
        <taxon>Glonium</taxon>
    </lineage>
</organism>
<protein>
    <submittedName>
        <fullName evidence="3">Uncharacterized protein</fullName>
    </submittedName>
</protein>
<proteinExistence type="predicted"/>
<accession>A0A8E2EU20</accession>
<evidence type="ECO:0000313" key="4">
    <source>
        <dbReference type="Proteomes" id="UP000250140"/>
    </source>
</evidence>
<gene>
    <name evidence="3" type="ORF">AOQ84DRAFT_356228</name>
</gene>
<dbReference type="PANTHER" id="PTHR34315:SF9">
    <property type="entry name" value="INTRADIOL RING-CLEAVAGE DIOXYGENASES DOMAIN-CONTAINING PROTEIN-RELATED"/>
    <property type="match status" value="1"/>
</dbReference>
<feature type="region of interest" description="Disordered" evidence="1">
    <location>
        <begin position="71"/>
        <end position="98"/>
    </location>
</feature>
<evidence type="ECO:0000313" key="3">
    <source>
        <dbReference type="EMBL" id="OCL04854.1"/>
    </source>
</evidence>
<keyword evidence="4" id="KW-1185">Reference proteome</keyword>
<evidence type="ECO:0000256" key="2">
    <source>
        <dbReference type="SAM" id="SignalP"/>
    </source>
</evidence>
<evidence type="ECO:0000256" key="1">
    <source>
        <dbReference type="SAM" id="MobiDB-lite"/>
    </source>
</evidence>
<feature type="signal peptide" evidence="2">
    <location>
        <begin position="1"/>
        <end position="20"/>
    </location>
</feature>
<dbReference type="PANTHER" id="PTHR34315">
    <property type="match status" value="1"/>
</dbReference>